<keyword evidence="2" id="KW-0677">Repeat</keyword>
<dbReference type="Proteomes" id="UP001497623">
    <property type="component" value="Unassembled WGS sequence"/>
</dbReference>
<evidence type="ECO:0000256" key="2">
    <source>
        <dbReference type="ARBA" id="ARBA00022737"/>
    </source>
</evidence>
<organism evidence="5 6">
    <name type="scientific">Meganyctiphanes norvegica</name>
    <name type="common">Northern krill</name>
    <name type="synonym">Thysanopoda norvegica</name>
    <dbReference type="NCBI Taxonomy" id="48144"/>
    <lineage>
        <taxon>Eukaryota</taxon>
        <taxon>Metazoa</taxon>
        <taxon>Ecdysozoa</taxon>
        <taxon>Arthropoda</taxon>
        <taxon>Crustacea</taxon>
        <taxon>Multicrustacea</taxon>
        <taxon>Malacostraca</taxon>
        <taxon>Eumalacostraca</taxon>
        <taxon>Eucarida</taxon>
        <taxon>Euphausiacea</taxon>
        <taxon>Euphausiidae</taxon>
        <taxon>Meganyctiphanes</taxon>
    </lineage>
</organism>
<dbReference type="GO" id="GO:0005509">
    <property type="term" value="F:calcium ion binding"/>
    <property type="evidence" value="ECO:0007669"/>
    <property type="project" value="InterPro"/>
</dbReference>
<sequence>MPSKGSSKGSKKAKKSGSNVFDMFTQAQVAEFKDGFAIMDRDHDGVLSKEDIRGVYDEIGRLCTEGDLDAMLSEAPGPINFTTFLQMFANKSSGEADDDAVVSKAFRAFEKSPGEIDMDSFRSMLMAFGDKFTDSEVTDAYAAFDEFVDEDTLMLDCDGIIGMLCAGGD</sequence>
<protein>
    <recommendedName>
        <fullName evidence="4">EF-hand domain-containing protein</fullName>
    </recommendedName>
</protein>
<gene>
    <name evidence="5" type="ORF">MNOR_LOCUS8130</name>
</gene>
<name>A0AAV2Q816_MEGNR</name>
<comment type="caution">
    <text evidence="5">The sequence shown here is derived from an EMBL/GenBank/DDBJ whole genome shotgun (WGS) entry which is preliminary data.</text>
</comment>
<evidence type="ECO:0000256" key="1">
    <source>
        <dbReference type="ARBA" id="ARBA00022723"/>
    </source>
</evidence>
<evidence type="ECO:0000313" key="6">
    <source>
        <dbReference type="Proteomes" id="UP001497623"/>
    </source>
</evidence>
<dbReference type="PROSITE" id="PS50222">
    <property type="entry name" value="EF_HAND_2"/>
    <property type="match status" value="1"/>
</dbReference>
<dbReference type="SUPFAM" id="SSF47473">
    <property type="entry name" value="EF-hand"/>
    <property type="match status" value="1"/>
</dbReference>
<evidence type="ECO:0000256" key="3">
    <source>
        <dbReference type="ARBA" id="ARBA00022837"/>
    </source>
</evidence>
<dbReference type="AlphaFoldDB" id="A0AAV2Q816"/>
<dbReference type="GO" id="GO:0009791">
    <property type="term" value="P:post-embryonic development"/>
    <property type="evidence" value="ECO:0007669"/>
    <property type="project" value="UniProtKB-ARBA"/>
</dbReference>
<dbReference type="PROSITE" id="PS00018">
    <property type="entry name" value="EF_HAND_1"/>
    <property type="match status" value="1"/>
</dbReference>
<reference evidence="5 6" key="1">
    <citation type="submission" date="2024-05" db="EMBL/GenBank/DDBJ databases">
        <authorList>
            <person name="Wallberg A."/>
        </authorList>
    </citation>
    <scope>NUCLEOTIDE SEQUENCE [LARGE SCALE GENOMIC DNA]</scope>
</reference>
<dbReference type="Gene3D" id="1.10.238.10">
    <property type="entry name" value="EF-hand"/>
    <property type="match status" value="2"/>
</dbReference>
<feature type="domain" description="EF-hand" evidence="4">
    <location>
        <begin position="27"/>
        <end position="62"/>
    </location>
</feature>
<keyword evidence="3" id="KW-0106">Calcium</keyword>
<dbReference type="PANTHER" id="PTHR23049">
    <property type="entry name" value="MYOSIN REGULATORY LIGHT CHAIN 2"/>
    <property type="match status" value="1"/>
</dbReference>
<evidence type="ECO:0000313" key="5">
    <source>
        <dbReference type="EMBL" id="CAL4069930.1"/>
    </source>
</evidence>
<keyword evidence="1" id="KW-0479">Metal-binding</keyword>
<dbReference type="InterPro" id="IPR011992">
    <property type="entry name" value="EF-hand-dom_pair"/>
</dbReference>
<dbReference type="EMBL" id="CAXKWB010003712">
    <property type="protein sequence ID" value="CAL4069930.1"/>
    <property type="molecule type" value="Genomic_DNA"/>
</dbReference>
<accession>A0AAV2Q816</accession>
<dbReference type="FunFam" id="1.10.238.10:FF:000007">
    <property type="entry name" value="Putative myosin regulatory light chain sqh"/>
    <property type="match status" value="1"/>
</dbReference>
<dbReference type="InterPro" id="IPR050403">
    <property type="entry name" value="Myosin_RLC"/>
</dbReference>
<dbReference type="InterPro" id="IPR002048">
    <property type="entry name" value="EF_hand_dom"/>
</dbReference>
<dbReference type="InterPro" id="IPR018247">
    <property type="entry name" value="EF_Hand_1_Ca_BS"/>
</dbReference>
<evidence type="ECO:0000259" key="4">
    <source>
        <dbReference type="PROSITE" id="PS50222"/>
    </source>
</evidence>
<keyword evidence="6" id="KW-1185">Reference proteome</keyword>
<proteinExistence type="predicted"/>